<accession>A0ABZ2TCH0</accession>
<dbReference type="Proteomes" id="UP001281305">
    <property type="component" value="Chromosome"/>
</dbReference>
<protein>
    <submittedName>
        <fullName evidence="1">Bacteriochlorophyll 4-vinyl reductase</fullName>
    </submittedName>
</protein>
<evidence type="ECO:0000313" key="1">
    <source>
        <dbReference type="EMBL" id="WYK17401.1"/>
    </source>
</evidence>
<gene>
    <name evidence="1" type="primary">bchJ</name>
    <name evidence="1" type="ORF">RZS32_013405</name>
</gene>
<reference evidence="1 2" key="1">
    <citation type="submission" date="2024-02" db="EMBL/GenBank/DDBJ databases">
        <title>Roseovarius strain W115 nov., isolated from a marine algae.</title>
        <authorList>
            <person name="Lee M.W."/>
            <person name="Lee J.K."/>
            <person name="Kim J.M."/>
            <person name="Choi D.G."/>
            <person name="Baek J.H."/>
            <person name="Bayburt H."/>
            <person name="Jung J.J."/>
            <person name="Han D.M."/>
            <person name="Jeon C.O."/>
        </authorList>
    </citation>
    <scope>NUCLEOTIDE SEQUENCE [LARGE SCALE GENOMIC DNA]</scope>
    <source>
        <strain evidence="1 2">W115</strain>
    </source>
</reference>
<dbReference type="NCBIfam" id="TIGR02019">
    <property type="entry name" value="BchJ"/>
    <property type="match status" value="1"/>
</dbReference>
<evidence type="ECO:0000313" key="2">
    <source>
        <dbReference type="Proteomes" id="UP001281305"/>
    </source>
</evidence>
<dbReference type="InterPro" id="IPR010249">
    <property type="entry name" value="BchJ"/>
</dbReference>
<dbReference type="InterPro" id="IPR024096">
    <property type="entry name" value="NO_sig/Golgi_transp_ligand-bd"/>
</dbReference>
<organism evidence="1 2">
    <name type="scientific">Roseovarius rhodophyticola</name>
    <dbReference type="NCBI Taxonomy" id="3080827"/>
    <lineage>
        <taxon>Bacteria</taxon>
        <taxon>Pseudomonadati</taxon>
        <taxon>Pseudomonadota</taxon>
        <taxon>Alphaproteobacteria</taxon>
        <taxon>Rhodobacterales</taxon>
        <taxon>Roseobacteraceae</taxon>
        <taxon>Roseovarius</taxon>
    </lineage>
</organism>
<dbReference type="RefSeq" id="WP_317057476.1">
    <property type="nucleotide sequence ID" value="NZ_CP146606.1"/>
</dbReference>
<keyword evidence="2" id="KW-1185">Reference proteome</keyword>
<name>A0ABZ2TCH0_9RHOB</name>
<sequence>MDDLVQPRIGSDAVLQTLDALGEVGGELLAHKVLEAAGLRHVLDQKLQEMVPQNLFLALVRAIEDTLPRSQVDLVAVSSGRKNGSVLLEQYIPDMAQKLLHTLPPHVAGPLLLQALEKHSWTFAGSAKVHYEAGPPLQLVIENNPMAVWGCLWQCALLETVFRGLISADARVWHMACCADHRPSCVYMIEI</sequence>
<proteinExistence type="predicted"/>
<dbReference type="SUPFAM" id="SSF111126">
    <property type="entry name" value="Ligand-binding domain in the NO signalling and Golgi transport"/>
    <property type="match status" value="1"/>
</dbReference>
<dbReference type="EMBL" id="CP146606">
    <property type="protein sequence ID" value="WYK17401.1"/>
    <property type="molecule type" value="Genomic_DNA"/>
</dbReference>